<name>A0A975CHP3_9BURK</name>
<reference evidence="1" key="1">
    <citation type="submission" date="2021-03" db="EMBL/GenBank/DDBJ databases">
        <title>Ottowia sp. 27C isolated from the cloaca of a Giant Asian pond turtle (Heosemys grandis).</title>
        <authorList>
            <person name="Spergser J."/>
            <person name="Busse H.-J."/>
        </authorList>
    </citation>
    <scope>NUCLEOTIDE SEQUENCE</scope>
    <source>
        <strain evidence="1">27C</strain>
    </source>
</reference>
<dbReference type="KEGG" id="otd:J1M35_05740"/>
<proteinExistence type="predicted"/>
<accession>A0A975CHP3</accession>
<evidence type="ECO:0000313" key="2">
    <source>
        <dbReference type="Proteomes" id="UP000663903"/>
    </source>
</evidence>
<keyword evidence="2" id="KW-1185">Reference proteome</keyword>
<gene>
    <name evidence="1" type="ORF">J1M35_05740</name>
</gene>
<organism evidence="1 2">
    <name type="scientific">Ottowia testudinis</name>
    <dbReference type="NCBI Taxonomy" id="2816950"/>
    <lineage>
        <taxon>Bacteria</taxon>
        <taxon>Pseudomonadati</taxon>
        <taxon>Pseudomonadota</taxon>
        <taxon>Betaproteobacteria</taxon>
        <taxon>Burkholderiales</taxon>
        <taxon>Comamonadaceae</taxon>
        <taxon>Ottowia</taxon>
    </lineage>
</organism>
<protein>
    <submittedName>
        <fullName evidence="1">Uncharacterized protein</fullName>
    </submittedName>
</protein>
<sequence length="117" mass="13081">MIVVIDKISLFVLLMFGGIWMQNAKAQSYNYVNPSNSKMKVAIQIAPPVIAVNDRAVDAVFCKDQDAYSCFSSEWLSFAVPKKMPCAKNINIGIILESSTPSVILIEWKSSEKNYRT</sequence>
<dbReference type="EMBL" id="CP071796">
    <property type="protein sequence ID" value="QTD46390.1"/>
    <property type="molecule type" value="Genomic_DNA"/>
</dbReference>
<dbReference type="RefSeq" id="WP_208010289.1">
    <property type="nucleotide sequence ID" value="NZ_CP071796.1"/>
</dbReference>
<evidence type="ECO:0000313" key="1">
    <source>
        <dbReference type="EMBL" id="QTD46390.1"/>
    </source>
</evidence>
<dbReference type="AlphaFoldDB" id="A0A975CHP3"/>
<dbReference type="Proteomes" id="UP000663903">
    <property type="component" value="Chromosome"/>
</dbReference>